<keyword evidence="4" id="KW-0808">Transferase</keyword>
<dbReference type="RefSeq" id="WP_090854438.1">
    <property type="nucleotide sequence ID" value="NZ_FMZM01000004.1"/>
</dbReference>
<name>A0A1G6QE58_9ACTN</name>
<evidence type="ECO:0000313" key="11">
    <source>
        <dbReference type="EMBL" id="SDC89955.1"/>
    </source>
</evidence>
<dbReference type="InterPro" id="IPR011712">
    <property type="entry name" value="Sig_transdc_His_kin_sub3_dim/P"/>
</dbReference>
<dbReference type="Pfam" id="PF02518">
    <property type="entry name" value="HATPase_c"/>
    <property type="match status" value="1"/>
</dbReference>
<evidence type="ECO:0000313" key="12">
    <source>
        <dbReference type="Proteomes" id="UP000199034"/>
    </source>
</evidence>
<dbReference type="EMBL" id="FMZM01000004">
    <property type="protein sequence ID" value="SDC89955.1"/>
    <property type="molecule type" value="Genomic_DNA"/>
</dbReference>
<dbReference type="SUPFAM" id="SSF55874">
    <property type="entry name" value="ATPase domain of HSP90 chaperone/DNA topoisomerase II/histidine kinase"/>
    <property type="match status" value="1"/>
</dbReference>
<evidence type="ECO:0000256" key="3">
    <source>
        <dbReference type="ARBA" id="ARBA00022553"/>
    </source>
</evidence>
<dbReference type="STRING" id="1045774.SAMN05421872_104345"/>
<sequence>MARSGARVAAGAWVLAVLLLVALPLLATDEDGIPSFEHAAWWATLGVVTAASAALVVRRRRPAAVALATAAAVPAAAALGAAGAIGVTSVAFLVGLYTLATQRPWQDGWPVLTAAGLLVAAGQAGAAVDDGVAPGTAVGAGALQALVLTGGTLLVAALVVARRETRTAQDERIRALEREQDALVQAAVARERTAMARELHDIAAHHLTGIAVLSAAIATQVDTDPAGAKAAVAEVRRESTAVLRDLRRLVGLLREDDGVAAGVRTETLAGIAGLVELARVAGQQVDLEVLPDAARVLGAGIGPLAQLASYRMVQEALANAARHAPGAPCTVTVDDRDAAALVVTVTNGPAPRQADPGVRGGLGLVGMRERAELTGSTVEAGTTSAGGWRVRLWTPRAEGDA</sequence>
<dbReference type="GO" id="GO:0000155">
    <property type="term" value="F:phosphorelay sensor kinase activity"/>
    <property type="evidence" value="ECO:0007669"/>
    <property type="project" value="InterPro"/>
</dbReference>
<dbReference type="Pfam" id="PF07730">
    <property type="entry name" value="HisKA_3"/>
    <property type="match status" value="1"/>
</dbReference>
<evidence type="ECO:0000256" key="4">
    <source>
        <dbReference type="ARBA" id="ARBA00022679"/>
    </source>
</evidence>
<dbReference type="EC" id="2.7.13.3" evidence="2"/>
<comment type="catalytic activity">
    <reaction evidence="1">
        <text>ATP + protein L-histidine = ADP + protein N-phospho-L-histidine.</text>
        <dbReference type="EC" id="2.7.13.3"/>
    </reaction>
</comment>
<dbReference type="OrthoDB" id="227596at2"/>
<evidence type="ECO:0000256" key="6">
    <source>
        <dbReference type="ARBA" id="ARBA00022777"/>
    </source>
</evidence>
<protein>
    <recommendedName>
        <fullName evidence="2">histidine kinase</fullName>
        <ecNumber evidence="2">2.7.13.3</ecNumber>
    </recommendedName>
</protein>
<evidence type="ECO:0000256" key="7">
    <source>
        <dbReference type="ARBA" id="ARBA00022840"/>
    </source>
</evidence>
<keyword evidence="8" id="KW-0902">Two-component regulatory system</keyword>
<evidence type="ECO:0000259" key="9">
    <source>
        <dbReference type="Pfam" id="PF02518"/>
    </source>
</evidence>
<evidence type="ECO:0000256" key="8">
    <source>
        <dbReference type="ARBA" id="ARBA00023012"/>
    </source>
</evidence>
<evidence type="ECO:0000256" key="1">
    <source>
        <dbReference type="ARBA" id="ARBA00000085"/>
    </source>
</evidence>
<keyword evidence="7" id="KW-0067">ATP-binding</keyword>
<dbReference type="InterPro" id="IPR050482">
    <property type="entry name" value="Sensor_HK_TwoCompSys"/>
</dbReference>
<dbReference type="Gene3D" id="3.30.565.10">
    <property type="entry name" value="Histidine kinase-like ATPase, C-terminal domain"/>
    <property type="match status" value="1"/>
</dbReference>
<keyword evidence="6 11" id="KW-0418">Kinase</keyword>
<keyword evidence="3" id="KW-0597">Phosphoprotein</keyword>
<proteinExistence type="predicted"/>
<dbReference type="InterPro" id="IPR003594">
    <property type="entry name" value="HATPase_dom"/>
</dbReference>
<dbReference type="PANTHER" id="PTHR24421">
    <property type="entry name" value="NITRATE/NITRITE SENSOR PROTEIN NARX-RELATED"/>
    <property type="match status" value="1"/>
</dbReference>
<dbReference type="Gene3D" id="1.20.5.1930">
    <property type="match status" value="1"/>
</dbReference>
<dbReference type="GO" id="GO:0016020">
    <property type="term" value="C:membrane"/>
    <property type="evidence" value="ECO:0007669"/>
    <property type="project" value="InterPro"/>
</dbReference>
<feature type="domain" description="Signal transduction histidine kinase subgroup 3 dimerisation and phosphoacceptor" evidence="10">
    <location>
        <begin position="191"/>
        <end position="257"/>
    </location>
</feature>
<evidence type="ECO:0000259" key="10">
    <source>
        <dbReference type="Pfam" id="PF07730"/>
    </source>
</evidence>
<dbReference type="GO" id="GO:0005524">
    <property type="term" value="F:ATP binding"/>
    <property type="evidence" value="ECO:0007669"/>
    <property type="project" value="UniProtKB-KW"/>
</dbReference>
<feature type="domain" description="Histidine kinase/HSP90-like ATPase" evidence="9">
    <location>
        <begin position="310"/>
        <end position="396"/>
    </location>
</feature>
<dbReference type="Proteomes" id="UP000199034">
    <property type="component" value="Unassembled WGS sequence"/>
</dbReference>
<keyword evidence="5" id="KW-0547">Nucleotide-binding</keyword>
<dbReference type="GO" id="GO:0046983">
    <property type="term" value="F:protein dimerization activity"/>
    <property type="evidence" value="ECO:0007669"/>
    <property type="project" value="InterPro"/>
</dbReference>
<organism evidence="11 12">
    <name type="scientific">Nocardioides lianchengensis</name>
    <dbReference type="NCBI Taxonomy" id="1045774"/>
    <lineage>
        <taxon>Bacteria</taxon>
        <taxon>Bacillati</taxon>
        <taxon>Actinomycetota</taxon>
        <taxon>Actinomycetes</taxon>
        <taxon>Propionibacteriales</taxon>
        <taxon>Nocardioidaceae</taxon>
        <taxon>Nocardioides</taxon>
    </lineage>
</organism>
<evidence type="ECO:0000256" key="5">
    <source>
        <dbReference type="ARBA" id="ARBA00022741"/>
    </source>
</evidence>
<dbReference type="PANTHER" id="PTHR24421:SF10">
    <property type="entry name" value="NITRATE_NITRITE SENSOR PROTEIN NARQ"/>
    <property type="match status" value="1"/>
</dbReference>
<keyword evidence="12" id="KW-1185">Reference proteome</keyword>
<dbReference type="AlphaFoldDB" id="A0A1G6QE58"/>
<reference evidence="11 12" key="1">
    <citation type="submission" date="2016-10" db="EMBL/GenBank/DDBJ databases">
        <authorList>
            <person name="de Groot N.N."/>
        </authorList>
    </citation>
    <scope>NUCLEOTIDE SEQUENCE [LARGE SCALE GENOMIC DNA]</scope>
    <source>
        <strain evidence="11 12">CGMCC 4.6858</strain>
    </source>
</reference>
<accession>A0A1G6QE58</accession>
<evidence type="ECO:0000256" key="2">
    <source>
        <dbReference type="ARBA" id="ARBA00012438"/>
    </source>
</evidence>
<dbReference type="CDD" id="cd16917">
    <property type="entry name" value="HATPase_UhpB-NarQ-NarX-like"/>
    <property type="match status" value="1"/>
</dbReference>
<gene>
    <name evidence="11" type="ORF">SAMN05421872_104345</name>
</gene>
<dbReference type="InterPro" id="IPR036890">
    <property type="entry name" value="HATPase_C_sf"/>
</dbReference>